<dbReference type="GO" id="GO:0004175">
    <property type="term" value="F:endopeptidase activity"/>
    <property type="evidence" value="ECO:0007669"/>
    <property type="project" value="TreeGrafter"/>
</dbReference>
<dbReference type="SUPFAM" id="SSF50156">
    <property type="entry name" value="PDZ domain-like"/>
    <property type="match status" value="1"/>
</dbReference>
<dbReference type="PROSITE" id="PS50106">
    <property type="entry name" value="PDZ"/>
    <property type="match status" value="1"/>
</dbReference>
<dbReference type="PROSITE" id="PS51257">
    <property type="entry name" value="PROKAR_LIPOPROTEIN"/>
    <property type="match status" value="1"/>
</dbReference>
<dbReference type="Pfam" id="PF14684">
    <property type="entry name" value="Tricorn_C1"/>
    <property type="match status" value="1"/>
</dbReference>
<dbReference type="SUPFAM" id="SSF52096">
    <property type="entry name" value="ClpP/crotonase"/>
    <property type="match status" value="1"/>
</dbReference>
<feature type="chain" id="PRO_5041274637" evidence="1">
    <location>
        <begin position="36"/>
        <end position="324"/>
    </location>
</feature>
<accession>A0AA35T829</accession>
<dbReference type="SMART" id="SM00228">
    <property type="entry name" value="PDZ"/>
    <property type="match status" value="1"/>
</dbReference>
<dbReference type="InterPro" id="IPR028204">
    <property type="entry name" value="Tricorn_C1"/>
</dbReference>
<dbReference type="AlphaFoldDB" id="A0AA35T829"/>
<feature type="signal peptide" evidence="1">
    <location>
        <begin position="1"/>
        <end position="35"/>
    </location>
</feature>
<keyword evidence="1" id="KW-0732">Signal</keyword>
<protein>
    <submittedName>
        <fullName evidence="3">Carboxyl-terminal-processing protease</fullName>
    </submittedName>
</protein>
<organism evidence="3 4">
    <name type="scientific">Geodia barretti</name>
    <name type="common">Barrett's horny sponge</name>
    <dbReference type="NCBI Taxonomy" id="519541"/>
    <lineage>
        <taxon>Eukaryota</taxon>
        <taxon>Metazoa</taxon>
        <taxon>Porifera</taxon>
        <taxon>Demospongiae</taxon>
        <taxon>Heteroscleromorpha</taxon>
        <taxon>Tetractinellida</taxon>
        <taxon>Astrophorina</taxon>
        <taxon>Geodiidae</taxon>
        <taxon>Geodia</taxon>
    </lineage>
</organism>
<dbReference type="InterPro" id="IPR036034">
    <property type="entry name" value="PDZ_sf"/>
</dbReference>
<dbReference type="PANTHER" id="PTHR32060">
    <property type="entry name" value="TAIL-SPECIFIC PROTEASE"/>
    <property type="match status" value="1"/>
</dbReference>
<dbReference type="GO" id="GO:0006508">
    <property type="term" value="P:proteolysis"/>
    <property type="evidence" value="ECO:0007669"/>
    <property type="project" value="UniProtKB-KW"/>
</dbReference>
<dbReference type="PANTHER" id="PTHR32060:SF22">
    <property type="entry name" value="CARBOXYL-TERMINAL-PROCESSING PEPTIDASE 3, CHLOROPLASTIC"/>
    <property type="match status" value="1"/>
</dbReference>
<dbReference type="InterPro" id="IPR029045">
    <property type="entry name" value="ClpP/crotonase-like_dom_sf"/>
</dbReference>
<reference evidence="3" key="1">
    <citation type="submission" date="2023-03" db="EMBL/GenBank/DDBJ databases">
        <authorList>
            <person name="Steffen K."/>
            <person name="Cardenas P."/>
        </authorList>
    </citation>
    <scope>NUCLEOTIDE SEQUENCE</scope>
</reference>
<sequence>MRPRLWNAPAVIGPVALVMAALLIVSACTRESADAVDFAATQEPADQREQITSLQIRTFDEMWTLLRDHYVYGNLHGIAWTELRERYRPLVVNLLSREDFPDTVRQMLDELPPLAARWETRNERIREELEDPSAYEGIGAYVAFREEPTPRIILLSVMPGSPADRSGLRPHDAVIAVNGIPVRREEGPDAVSRIRGPADQPVRLRVSSFDRDQRDVIVIRGRVQLSEVLNPLSYGRLEPGSVGYLLFPRVSSENLVTETVRSLEALLAGGDVSGIILDLRIASGLRWPLVPLLSLFSDGDHGAISTHRTQGCTTRKAARQESRT</sequence>
<dbReference type="Proteomes" id="UP001174909">
    <property type="component" value="Unassembled WGS sequence"/>
</dbReference>
<comment type="caution">
    <text evidence="3">The sequence shown here is derived from an EMBL/GenBank/DDBJ whole genome shotgun (WGS) entry which is preliminary data.</text>
</comment>
<dbReference type="Pfam" id="PF17820">
    <property type="entry name" value="PDZ_6"/>
    <property type="match status" value="1"/>
</dbReference>
<name>A0AA35T829_GEOBA</name>
<evidence type="ECO:0000259" key="2">
    <source>
        <dbReference type="PROSITE" id="PS50106"/>
    </source>
</evidence>
<keyword evidence="3" id="KW-0645">Protease</keyword>
<gene>
    <name evidence="3" type="ORF">GBAR_LOCUS23856</name>
</gene>
<evidence type="ECO:0000313" key="4">
    <source>
        <dbReference type="Proteomes" id="UP001174909"/>
    </source>
</evidence>
<dbReference type="GO" id="GO:0007165">
    <property type="term" value="P:signal transduction"/>
    <property type="evidence" value="ECO:0007669"/>
    <property type="project" value="TreeGrafter"/>
</dbReference>
<dbReference type="Gene3D" id="3.30.750.44">
    <property type="match status" value="1"/>
</dbReference>
<evidence type="ECO:0000313" key="3">
    <source>
        <dbReference type="EMBL" id="CAI8043019.1"/>
    </source>
</evidence>
<dbReference type="InterPro" id="IPR041489">
    <property type="entry name" value="PDZ_6"/>
</dbReference>
<dbReference type="CDD" id="cd06782">
    <property type="entry name" value="cpPDZ_CPP-like"/>
    <property type="match status" value="1"/>
</dbReference>
<dbReference type="Gene3D" id="2.30.42.10">
    <property type="match status" value="1"/>
</dbReference>
<keyword evidence="4" id="KW-1185">Reference proteome</keyword>
<feature type="domain" description="PDZ" evidence="2">
    <location>
        <begin position="126"/>
        <end position="195"/>
    </location>
</feature>
<dbReference type="EMBL" id="CASHTH010003295">
    <property type="protein sequence ID" value="CAI8043019.1"/>
    <property type="molecule type" value="Genomic_DNA"/>
</dbReference>
<dbReference type="InterPro" id="IPR001478">
    <property type="entry name" value="PDZ"/>
</dbReference>
<evidence type="ECO:0000256" key="1">
    <source>
        <dbReference type="SAM" id="SignalP"/>
    </source>
</evidence>
<proteinExistence type="predicted"/>
<keyword evidence="3" id="KW-0378">Hydrolase</keyword>